<evidence type="ECO:0000256" key="2">
    <source>
        <dbReference type="SAM" id="Phobius"/>
    </source>
</evidence>
<evidence type="ECO:0000313" key="4">
    <source>
        <dbReference type="Proteomes" id="UP000823894"/>
    </source>
</evidence>
<dbReference type="Proteomes" id="UP000823894">
    <property type="component" value="Unassembled WGS sequence"/>
</dbReference>
<accession>A0A9D2NU67</accession>
<dbReference type="EMBL" id="DWWK01000034">
    <property type="protein sequence ID" value="HJC37987.1"/>
    <property type="molecule type" value="Genomic_DNA"/>
</dbReference>
<name>A0A9D2NU67_9FIRM</name>
<feature type="transmembrane region" description="Helical" evidence="2">
    <location>
        <begin position="71"/>
        <end position="89"/>
    </location>
</feature>
<keyword evidence="2" id="KW-1133">Transmembrane helix</keyword>
<reference evidence="3" key="2">
    <citation type="submission" date="2021-04" db="EMBL/GenBank/DDBJ databases">
        <authorList>
            <person name="Gilroy R."/>
        </authorList>
    </citation>
    <scope>NUCLEOTIDE SEQUENCE</scope>
    <source>
        <strain evidence="3">ChiGjej1B1-1692</strain>
    </source>
</reference>
<feature type="compositionally biased region" description="Basic and acidic residues" evidence="1">
    <location>
        <begin position="184"/>
        <end position="193"/>
    </location>
</feature>
<protein>
    <submittedName>
        <fullName evidence="3">Uncharacterized protein</fullName>
    </submittedName>
</protein>
<reference evidence="3" key="1">
    <citation type="journal article" date="2021" name="PeerJ">
        <title>Extensive microbial diversity within the chicken gut microbiome revealed by metagenomics and culture.</title>
        <authorList>
            <person name="Gilroy R."/>
            <person name="Ravi A."/>
            <person name="Getino M."/>
            <person name="Pursley I."/>
            <person name="Horton D.L."/>
            <person name="Alikhan N.F."/>
            <person name="Baker D."/>
            <person name="Gharbi K."/>
            <person name="Hall N."/>
            <person name="Watson M."/>
            <person name="Adriaenssens E.M."/>
            <person name="Foster-Nyarko E."/>
            <person name="Jarju S."/>
            <person name="Secka A."/>
            <person name="Antonio M."/>
            <person name="Oren A."/>
            <person name="Chaudhuri R.R."/>
            <person name="La Ragione R."/>
            <person name="Hildebrand F."/>
            <person name="Pallen M.J."/>
        </authorList>
    </citation>
    <scope>NUCLEOTIDE SEQUENCE</scope>
    <source>
        <strain evidence="3">ChiGjej1B1-1692</strain>
    </source>
</reference>
<comment type="caution">
    <text evidence="3">The sequence shown here is derived from an EMBL/GenBank/DDBJ whole genome shotgun (WGS) entry which is preliminary data.</text>
</comment>
<gene>
    <name evidence="3" type="ORF">H9757_02825</name>
</gene>
<organism evidence="3 4">
    <name type="scientific">Candidatus Mediterraneibacter faecigallinarum</name>
    <dbReference type="NCBI Taxonomy" id="2838669"/>
    <lineage>
        <taxon>Bacteria</taxon>
        <taxon>Bacillati</taxon>
        <taxon>Bacillota</taxon>
        <taxon>Clostridia</taxon>
        <taxon>Lachnospirales</taxon>
        <taxon>Lachnospiraceae</taxon>
        <taxon>Mediterraneibacter</taxon>
    </lineage>
</organism>
<evidence type="ECO:0000256" key="1">
    <source>
        <dbReference type="SAM" id="MobiDB-lite"/>
    </source>
</evidence>
<feature type="transmembrane region" description="Helical" evidence="2">
    <location>
        <begin position="44"/>
        <end position="65"/>
    </location>
</feature>
<proteinExistence type="predicted"/>
<evidence type="ECO:0000313" key="3">
    <source>
        <dbReference type="EMBL" id="HJC37987.1"/>
    </source>
</evidence>
<dbReference type="AlphaFoldDB" id="A0A9D2NU67"/>
<feature type="non-terminal residue" evidence="3">
    <location>
        <position position="1"/>
    </location>
</feature>
<sequence>VRAKYEHACMIHDSVENIDAFVEKYIYEYRGFLFRIHTWRQIEVLSVWFVGILAALGASAEYLSYGFTESVYQYIATGAAGVVLLSVIIRLSDEPYKINAVKMYMIDYLENICALRLKKQRQTDREEISVIAGEAPQKPVFQNVSQAAAEKETKREDKQLSINIEGEPRTPDKAEVGPLPQRSAVREKVEDEDKPVLREEAIRQILEEFLA</sequence>
<feature type="compositionally biased region" description="Basic and acidic residues" evidence="1">
    <location>
        <begin position="166"/>
        <end position="175"/>
    </location>
</feature>
<keyword evidence="2" id="KW-0812">Transmembrane</keyword>
<keyword evidence="2" id="KW-0472">Membrane</keyword>
<feature type="region of interest" description="Disordered" evidence="1">
    <location>
        <begin position="151"/>
        <end position="193"/>
    </location>
</feature>